<dbReference type="PROSITE" id="PS51880">
    <property type="entry name" value="TGS"/>
    <property type="match status" value="1"/>
</dbReference>
<keyword evidence="3" id="KW-0342">GTP-binding</keyword>
<dbReference type="PROSITE" id="PS51831">
    <property type="entry name" value="HD"/>
    <property type="match status" value="1"/>
</dbReference>
<dbReference type="InterPro" id="IPR003607">
    <property type="entry name" value="HD/PDEase_dom"/>
</dbReference>
<dbReference type="PANTHER" id="PTHR21262">
    <property type="entry name" value="GUANOSINE-3',5'-BIS DIPHOSPHATE 3'-PYROPHOSPHOHYDROLASE"/>
    <property type="match status" value="1"/>
</dbReference>
<dbReference type="EC" id="2.7.6.5" evidence="2"/>
<dbReference type="Gene3D" id="3.30.70.260">
    <property type="match status" value="1"/>
</dbReference>
<sequence>MPKEEIMTGPGVIKLVSKYMEPQHVAFVQKACDYAEKAHEGQVRQSGEPYFIHPIQVAGILAELRMDPHTVATGFLHDVVEDTDVTLEDLANEFGADVAMLVDGVTKLGKIKYKSHEEQLAENHRKMLLAMAQDLRVIMVKLADRLHNMRTLKHLREDKQRRIAQETIEIYAPLAHRLGISRIKWELEDTALRYINPNQYYRIVNLMQSKRDEREAYVEEAVEDIRLATEDLDIYAEIYGRPKHIYSIYRKMKDQKKQFNEIYDLLAIRVIVDSIKDCYAVLGAIHTKWTPMPGRFKDYIAMPKANMYQSIHTTVIGPKGNPVEVQIRTHEMHQIAEFGVAAHWAYKEGKTEKVDEDTDTKQLSWFREILELQDESYDASEFMESVKGDIFSDKVYVFTPTGEVTELPKGSGPLDFAYSVHTEIGNKTTGAKVNGKMVQLDYTLKNGDIIEVLTSPNSFGPSRDWLKMVATSKARNKIKRFFKIQDREVNIIKGHDAISKYLMEHGFTPKEFLSKAKMAEALDRFNFQTEDDLYAAVGYGEVSAQVVFNRLTEKERKEQEVERQKQEAEELMTQPVKKESDKMKVRHEGGIVIQGVENLLVRISRCCNPVPGDEIVGYITKGRGVSIHRADCPNVQHQEELAQRLIEVEWEDTNNSNKEYDADLEIYGYNRSGLLNDVLQVISSMTKNLVSVEAKPTKNKMAMIHVTVKIQNLAHLKTIVDKIKNIPDVYNVRRTNG</sequence>
<evidence type="ECO:0000313" key="9">
    <source>
        <dbReference type="EMBL" id="PZL74266.1"/>
    </source>
</evidence>
<evidence type="ECO:0000256" key="2">
    <source>
        <dbReference type="ARBA" id="ARBA00013251"/>
    </source>
</evidence>
<protein>
    <recommendedName>
        <fullName evidence="2">GTP diphosphokinase</fullName>
        <ecNumber evidence="2">2.7.6.5</ecNumber>
    </recommendedName>
</protein>
<dbReference type="InterPro" id="IPR043519">
    <property type="entry name" value="NT_sf"/>
</dbReference>
<reference evidence="9 10" key="1">
    <citation type="submission" date="2017-11" db="EMBL/GenBank/DDBJ databases">
        <title>Draft genome sequence of Enterococcus plantarum TRW2 strain isolated from lettuce.</title>
        <authorList>
            <person name="Kim E.B."/>
            <person name="Marco M.L."/>
            <person name="Williams T.R."/>
            <person name="You I.H."/>
        </authorList>
    </citation>
    <scope>NUCLEOTIDE SEQUENCE [LARGE SCALE GENOMIC DNA]</scope>
    <source>
        <strain evidence="9 10">TRW2</strain>
    </source>
</reference>
<comment type="pathway">
    <text evidence="1">Purine metabolism; ppGpp biosynthesis; ppGpp from GTP: step 1/2.</text>
</comment>
<dbReference type="OrthoDB" id="9805041at2"/>
<comment type="catalytic activity">
    <reaction evidence="4">
        <text>GTP + ATP = guanosine 3'-diphosphate 5'-triphosphate + AMP</text>
        <dbReference type="Rhea" id="RHEA:22088"/>
        <dbReference type="ChEBI" id="CHEBI:30616"/>
        <dbReference type="ChEBI" id="CHEBI:37565"/>
        <dbReference type="ChEBI" id="CHEBI:142410"/>
        <dbReference type="ChEBI" id="CHEBI:456215"/>
        <dbReference type="EC" id="2.7.6.5"/>
    </reaction>
</comment>
<dbReference type="SUPFAM" id="SSF81301">
    <property type="entry name" value="Nucleotidyltransferase"/>
    <property type="match status" value="1"/>
</dbReference>
<dbReference type="SMART" id="SM00954">
    <property type="entry name" value="RelA_SpoT"/>
    <property type="match status" value="1"/>
</dbReference>
<dbReference type="InterPro" id="IPR004095">
    <property type="entry name" value="TGS"/>
</dbReference>
<keyword evidence="9" id="KW-0378">Hydrolase</keyword>
<evidence type="ECO:0000259" key="6">
    <source>
        <dbReference type="PROSITE" id="PS51671"/>
    </source>
</evidence>
<dbReference type="Gene3D" id="3.10.20.30">
    <property type="match status" value="1"/>
</dbReference>
<dbReference type="CDD" id="cd01668">
    <property type="entry name" value="TGS_RSH"/>
    <property type="match status" value="1"/>
</dbReference>
<dbReference type="SUPFAM" id="SSF109604">
    <property type="entry name" value="HD-domain/PDEase-like"/>
    <property type="match status" value="1"/>
</dbReference>
<dbReference type="EMBL" id="PIEU01000055">
    <property type="protein sequence ID" value="PZL74266.1"/>
    <property type="molecule type" value="Genomic_DNA"/>
</dbReference>
<proteinExistence type="inferred from homology"/>
<dbReference type="GO" id="GO:0005525">
    <property type="term" value="F:GTP binding"/>
    <property type="evidence" value="ECO:0007669"/>
    <property type="project" value="UniProtKB-KW"/>
</dbReference>
<gene>
    <name evidence="9" type="ORF">CI088_07410</name>
</gene>
<dbReference type="Pfam" id="PF13328">
    <property type="entry name" value="HD_4"/>
    <property type="match status" value="1"/>
</dbReference>
<name>A0A2W3Z398_9ENTE</name>
<dbReference type="AlphaFoldDB" id="A0A2W3Z398"/>
<dbReference type="UniPathway" id="UPA00908">
    <property type="reaction ID" value="UER00884"/>
</dbReference>
<comment type="function">
    <text evidence="5">In eubacteria ppGpp (guanosine 3'-diphosphate 5'-diphosphate) is a mediator of the stringent response that coordinates a variety of cellular activities in response to changes in nutritional abundance.</text>
</comment>
<dbReference type="InterPro" id="IPR002912">
    <property type="entry name" value="ACT_dom"/>
</dbReference>
<dbReference type="Gene3D" id="3.30.460.10">
    <property type="entry name" value="Beta Polymerase, domain 2"/>
    <property type="match status" value="1"/>
</dbReference>
<keyword evidence="10" id="KW-1185">Reference proteome</keyword>
<dbReference type="STRING" id="1077675.BCR22_06360"/>
<dbReference type="Pfam" id="PF19296">
    <property type="entry name" value="RelA_AH_RIS"/>
    <property type="match status" value="1"/>
</dbReference>
<dbReference type="InterPro" id="IPR045600">
    <property type="entry name" value="RelA/SpoT_AH_RIS"/>
</dbReference>
<feature type="domain" description="ACT" evidence="6">
    <location>
        <begin position="663"/>
        <end position="737"/>
    </location>
</feature>
<dbReference type="FunFam" id="3.10.20.30:FF:000002">
    <property type="entry name" value="GTP pyrophosphokinase (RelA/SpoT)"/>
    <property type="match status" value="1"/>
</dbReference>
<comment type="caution">
    <text evidence="9">The sequence shown here is derived from an EMBL/GenBank/DDBJ whole genome shotgun (WGS) entry which is preliminary data.</text>
</comment>
<dbReference type="InterPro" id="IPR006674">
    <property type="entry name" value="HD_domain"/>
</dbReference>
<evidence type="ECO:0000259" key="8">
    <source>
        <dbReference type="PROSITE" id="PS51880"/>
    </source>
</evidence>
<dbReference type="NCBIfam" id="TIGR00691">
    <property type="entry name" value="spoT_relA"/>
    <property type="match status" value="1"/>
</dbReference>
<evidence type="ECO:0000256" key="4">
    <source>
        <dbReference type="ARBA" id="ARBA00048244"/>
    </source>
</evidence>
<dbReference type="SMART" id="SM00471">
    <property type="entry name" value="HDc"/>
    <property type="match status" value="1"/>
</dbReference>
<dbReference type="GO" id="GO:0008728">
    <property type="term" value="F:GTP diphosphokinase activity"/>
    <property type="evidence" value="ECO:0007669"/>
    <property type="project" value="UniProtKB-EC"/>
</dbReference>
<dbReference type="Pfam" id="PF02824">
    <property type="entry name" value="TGS"/>
    <property type="match status" value="1"/>
</dbReference>
<dbReference type="InterPro" id="IPR045865">
    <property type="entry name" value="ACT-like_dom_sf"/>
</dbReference>
<evidence type="ECO:0000313" key="10">
    <source>
        <dbReference type="Proteomes" id="UP000249828"/>
    </source>
</evidence>
<dbReference type="InterPro" id="IPR012676">
    <property type="entry name" value="TGS-like"/>
</dbReference>
<feature type="domain" description="TGS" evidence="8">
    <location>
        <begin position="393"/>
        <end position="454"/>
    </location>
</feature>
<dbReference type="FunFam" id="3.30.460.10:FF:000001">
    <property type="entry name" value="GTP pyrophosphokinase RelA"/>
    <property type="match status" value="1"/>
</dbReference>
<dbReference type="PANTHER" id="PTHR21262:SF31">
    <property type="entry name" value="GTP PYROPHOSPHOKINASE"/>
    <property type="match status" value="1"/>
</dbReference>
<evidence type="ECO:0000259" key="7">
    <source>
        <dbReference type="PROSITE" id="PS51831"/>
    </source>
</evidence>
<dbReference type="Pfam" id="PF04607">
    <property type="entry name" value="RelA_SpoT"/>
    <property type="match status" value="1"/>
</dbReference>
<evidence type="ECO:0000256" key="5">
    <source>
        <dbReference type="RuleBase" id="RU003847"/>
    </source>
</evidence>
<evidence type="ECO:0000256" key="1">
    <source>
        <dbReference type="ARBA" id="ARBA00004976"/>
    </source>
</evidence>
<feature type="domain" description="HD" evidence="7">
    <location>
        <begin position="50"/>
        <end position="149"/>
    </location>
</feature>
<dbReference type="PROSITE" id="PS51671">
    <property type="entry name" value="ACT"/>
    <property type="match status" value="1"/>
</dbReference>
<dbReference type="SUPFAM" id="SSF55021">
    <property type="entry name" value="ACT-like"/>
    <property type="match status" value="1"/>
</dbReference>
<dbReference type="Gene3D" id="1.10.3210.10">
    <property type="entry name" value="Hypothetical protein af1432"/>
    <property type="match status" value="1"/>
</dbReference>
<organism evidence="9 10">
    <name type="scientific">Enterococcus plantarum</name>
    <dbReference type="NCBI Taxonomy" id="1077675"/>
    <lineage>
        <taxon>Bacteria</taxon>
        <taxon>Bacillati</taxon>
        <taxon>Bacillota</taxon>
        <taxon>Bacilli</taxon>
        <taxon>Lactobacillales</taxon>
        <taxon>Enterococcaceae</taxon>
        <taxon>Enterococcus</taxon>
    </lineage>
</organism>
<keyword evidence="3" id="KW-0547">Nucleotide-binding</keyword>
<dbReference type="InterPro" id="IPR007685">
    <property type="entry name" value="RelA_SpoT"/>
</dbReference>
<dbReference type="Proteomes" id="UP000249828">
    <property type="component" value="Unassembled WGS sequence"/>
</dbReference>
<dbReference type="InterPro" id="IPR012675">
    <property type="entry name" value="Beta-grasp_dom_sf"/>
</dbReference>
<dbReference type="CDD" id="cd05399">
    <property type="entry name" value="NT_Rel-Spo_like"/>
    <property type="match status" value="1"/>
</dbReference>
<accession>A0A2W3Z398</accession>
<dbReference type="RefSeq" id="WP_069655192.1">
    <property type="nucleotide sequence ID" value="NZ_JAFLVY010000023.1"/>
</dbReference>
<comment type="similarity">
    <text evidence="5">Belongs to the relA/spoT family.</text>
</comment>
<dbReference type="GO" id="GO:0016787">
    <property type="term" value="F:hydrolase activity"/>
    <property type="evidence" value="ECO:0007669"/>
    <property type="project" value="UniProtKB-KW"/>
</dbReference>
<dbReference type="GO" id="GO:0005886">
    <property type="term" value="C:plasma membrane"/>
    <property type="evidence" value="ECO:0007669"/>
    <property type="project" value="TreeGrafter"/>
</dbReference>
<dbReference type="GO" id="GO:0015970">
    <property type="term" value="P:guanosine tetraphosphate biosynthetic process"/>
    <property type="evidence" value="ECO:0007669"/>
    <property type="project" value="UniProtKB-UniPathway"/>
</dbReference>
<dbReference type="SUPFAM" id="SSF81271">
    <property type="entry name" value="TGS-like"/>
    <property type="match status" value="1"/>
</dbReference>
<dbReference type="InterPro" id="IPR004811">
    <property type="entry name" value="RelA/Spo_fam"/>
</dbReference>
<dbReference type="CDD" id="cd00077">
    <property type="entry name" value="HDc"/>
    <property type="match status" value="1"/>
</dbReference>
<dbReference type="InterPro" id="IPR033655">
    <property type="entry name" value="TGS_RelA/SpoT"/>
</dbReference>
<evidence type="ECO:0000256" key="3">
    <source>
        <dbReference type="ARBA" id="ARBA00023134"/>
    </source>
</evidence>
<dbReference type="FunFam" id="1.10.3210.10:FF:000001">
    <property type="entry name" value="GTP pyrophosphokinase RelA"/>
    <property type="match status" value="1"/>
</dbReference>
<dbReference type="CDD" id="cd04876">
    <property type="entry name" value="ACT_RelA-SpoT"/>
    <property type="match status" value="1"/>
</dbReference>
<dbReference type="Pfam" id="PF13291">
    <property type="entry name" value="ACT_4"/>
    <property type="match status" value="1"/>
</dbReference>